<dbReference type="InterPro" id="IPR016187">
    <property type="entry name" value="CTDL_fold"/>
</dbReference>
<dbReference type="InterPro" id="IPR001304">
    <property type="entry name" value="C-type_lectin-like"/>
</dbReference>
<evidence type="ECO:0000259" key="2">
    <source>
        <dbReference type="PROSITE" id="PS50041"/>
    </source>
</evidence>
<dbReference type="SMART" id="SM00034">
    <property type="entry name" value="CLECT"/>
    <property type="match status" value="1"/>
</dbReference>
<evidence type="ECO:0000256" key="1">
    <source>
        <dbReference type="SAM" id="SignalP"/>
    </source>
</evidence>
<dbReference type="PROSITE" id="PS50041">
    <property type="entry name" value="C_TYPE_LECTIN_2"/>
    <property type="match status" value="1"/>
</dbReference>
<dbReference type="InterPro" id="IPR016186">
    <property type="entry name" value="C-type_lectin-like/link_sf"/>
</dbReference>
<reference evidence="4" key="1">
    <citation type="submission" date="2013-10" db="EMBL/GenBank/DDBJ databases">
        <title>Genome sequencing of Onchocerca volvulus.</title>
        <authorList>
            <person name="Cotton J."/>
            <person name="Tsai J."/>
            <person name="Stanley E."/>
            <person name="Tracey A."/>
            <person name="Holroyd N."/>
            <person name="Lustigman S."/>
            <person name="Berriman M."/>
        </authorList>
    </citation>
    <scope>NUCLEOTIDE SEQUENCE</scope>
</reference>
<feature type="chain" id="PRO_5035897927" evidence="1">
    <location>
        <begin position="22"/>
        <end position="252"/>
    </location>
</feature>
<dbReference type="Pfam" id="PF00059">
    <property type="entry name" value="Lectin_C"/>
    <property type="match status" value="1"/>
</dbReference>
<dbReference type="EnsemblMetazoa" id="OVOC479.1">
    <property type="protein sequence ID" value="OVOC479.1"/>
    <property type="gene ID" value="WBGene00237288"/>
</dbReference>
<accession>A0A8R1TUH4</accession>
<dbReference type="AlphaFoldDB" id="A0A8R1TUH4"/>
<dbReference type="SUPFAM" id="SSF56436">
    <property type="entry name" value="C-type lectin-like"/>
    <property type="match status" value="1"/>
</dbReference>
<proteinExistence type="predicted"/>
<sequence>MIRGVHHFLLLFVCYLRRSSEVATNKTDTVVEITNNTGLISIRQVMRVTSLENCLNFCQQCAALVHYPDNTCIIFNKLDRTVLSSFGATCCFAVENQQEMECLRCDGNQLDQDEMEGPTNVLNVWTRNPETNLSYKVIPYDCQQTPLTYEDICKKESGHLASIHSQQEDSFISGLGIRSCHCKHIGLYSTATHPDVFHWLDGTAVNYLNWKINEPYGIGPHCAYIWQTNGWISGKCTDTSSGCCAVCQKYDL</sequence>
<dbReference type="Gene3D" id="3.10.100.10">
    <property type="entry name" value="Mannose-Binding Protein A, subunit A"/>
    <property type="match status" value="1"/>
</dbReference>
<dbReference type="InterPro" id="IPR050111">
    <property type="entry name" value="C-type_lectin/snaclec_domain"/>
</dbReference>
<organism evidence="3 4">
    <name type="scientific">Onchocerca volvulus</name>
    <dbReference type="NCBI Taxonomy" id="6282"/>
    <lineage>
        <taxon>Eukaryota</taxon>
        <taxon>Metazoa</taxon>
        <taxon>Ecdysozoa</taxon>
        <taxon>Nematoda</taxon>
        <taxon>Chromadorea</taxon>
        <taxon>Rhabditida</taxon>
        <taxon>Spirurina</taxon>
        <taxon>Spiruromorpha</taxon>
        <taxon>Filarioidea</taxon>
        <taxon>Onchocercidae</taxon>
        <taxon>Onchocerca</taxon>
    </lineage>
</organism>
<evidence type="ECO:0000313" key="3">
    <source>
        <dbReference type="EnsemblMetazoa" id="OVOC479.1"/>
    </source>
</evidence>
<keyword evidence="4" id="KW-1185">Reference proteome</keyword>
<dbReference type="PANTHER" id="PTHR22803">
    <property type="entry name" value="MANNOSE, PHOSPHOLIPASE, LECTIN RECEPTOR RELATED"/>
    <property type="match status" value="1"/>
</dbReference>
<keyword evidence="1" id="KW-0732">Signal</keyword>
<reference evidence="3" key="2">
    <citation type="submission" date="2022-06" db="UniProtKB">
        <authorList>
            <consortium name="EnsemblMetazoa"/>
        </authorList>
    </citation>
    <scope>IDENTIFICATION</scope>
</reference>
<dbReference type="EMBL" id="CMVM020000020">
    <property type="status" value="NOT_ANNOTATED_CDS"/>
    <property type="molecule type" value="Genomic_DNA"/>
</dbReference>
<feature type="domain" description="C-type lectin" evidence="2">
    <location>
        <begin position="150"/>
        <end position="245"/>
    </location>
</feature>
<evidence type="ECO:0000313" key="4">
    <source>
        <dbReference type="Proteomes" id="UP000024404"/>
    </source>
</evidence>
<dbReference type="Proteomes" id="UP000024404">
    <property type="component" value="Unassembled WGS sequence"/>
</dbReference>
<feature type="signal peptide" evidence="1">
    <location>
        <begin position="1"/>
        <end position="21"/>
    </location>
</feature>
<protein>
    <submittedName>
        <fullName evidence="3">C-type lectin domain-containing protein</fullName>
    </submittedName>
</protein>
<dbReference type="CDD" id="cd00037">
    <property type="entry name" value="CLECT"/>
    <property type="match status" value="1"/>
</dbReference>
<name>A0A8R1TUH4_ONCVO</name>